<dbReference type="Pfam" id="PF18758">
    <property type="entry name" value="KDZ"/>
    <property type="match status" value="1"/>
</dbReference>
<feature type="domain" description="CxC2-like cysteine cluster KDZ transposase-associated" evidence="2">
    <location>
        <begin position="231"/>
        <end position="336"/>
    </location>
</feature>
<organism evidence="4 5">
    <name type="scientific">Schizopora paradoxa</name>
    <dbReference type="NCBI Taxonomy" id="27342"/>
    <lineage>
        <taxon>Eukaryota</taxon>
        <taxon>Fungi</taxon>
        <taxon>Dikarya</taxon>
        <taxon>Basidiomycota</taxon>
        <taxon>Agaricomycotina</taxon>
        <taxon>Agaricomycetes</taxon>
        <taxon>Hymenochaetales</taxon>
        <taxon>Schizoporaceae</taxon>
        <taxon>Schizopora</taxon>
    </lineage>
</organism>
<feature type="compositionally biased region" description="Basic residues" evidence="1">
    <location>
        <begin position="43"/>
        <end position="55"/>
    </location>
</feature>
<dbReference type="Proteomes" id="UP000053477">
    <property type="component" value="Unassembled WGS sequence"/>
</dbReference>
<dbReference type="STRING" id="27342.A0A0H2R8E0"/>
<dbReference type="AlphaFoldDB" id="A0A0H2R8E0"/>
<gene>
    <name evidence="4" type="ORF">SCHPADRAFT_946616</name>
    <name evidence="3" type="ORF">SCHPADRAFT_946812</name>
</gene>
<evidence type="ECO:0000259" key="2">
    <source>
        <dbReference type="Pfam" id="PF18803"/>
    </source>
</evidence>
<sequence length="1078" mass="122748">MAPNTNPSTPSRPLIFDVPDSAFTASSAMKRRIEDSSRILKDNKRHKNSGHSTTIKHKLPGVLNYEHRIRGSKYGKGNEIFGLSLPVQVIEGHRAASSKTPHTPLPDVPESKNGSELDEMLENDEGGCCIEDDGGSMDAGEEKEERSQAAYDLLAEFFPHVDEMVQTIISGGAHASTGVVCCEEGSIRTYRCRDCYFSSPVCAQCIGNQHRSNPFHNIEVWTGTHFRRSSLAEAGFTLHLMHPDAVCPSFDQHAKGKQAQIVHTNGIHSLRVYACACSGKPSDLLQYIHCKILPASVKEPREFFTFDLMKDFHIHSLVSKKSAFDYIRAIRRKTDALVSDIPDPYPQFMRATRLWRLLMIEKRSGRAFGIDEYVKFRPEGSLALPCFPCPYPGFNMAPEWVLDLVNAYIHWKQTNMDGNFHLCKMGKNCNRKDCSIWRGSACLNNRRLIEQHIEKHGADLSEKSTCANFNAVENQNRLKHRGEDITGVFSILCSHGVPEPMGTVDLQRGERYINADFVLANVLRNLHGLSKIIVGYDVACQYHVNARKRFEKTAPDVVDDLDTVLFLVGKMHLQAHEERCQYLFSLNYTEGVGRMDGEETERFWAEMNQAAGSTKQMNTGNREEVLNDLMVDRSWTKNEGAPHALAKRLRQARVHSKTTREFFVELTSGAKKLDPTFVAEWESMSTEPIVNGKDVDSVYRLRETEMPSREEMRLNLIKSASNYKISLKDGNIGNIEDAISFLNEGFDIQAQQRQIQGVWKNLTVLERAGEAFGKKYQQLIDRVDAWRPKQFEWMHTIRHVLEREESPPADVSISPSFTLYLPSDFPSEERKELKLNDLAEMELELRKGQASEVLNELRQQCKVNAMLQLDNEENDRGTRANTRSHKARNEAHRLKQHWILEYKSIRASMVSLGLDKKSYFKDLNESDCYRQRTDKPHVLNTGTKKDGWIWSIGSDSDSKPVGKLDEDDRVHWFRARAARDRCREEVLIAEEDFRRYVRACVKLEQAWERVAVDKRAIEQYGASAYASRNADIYRKLAVRARGLFKIEGGTWSAKESFEVSLIPPSDERNRALNVSGSL</sequence>
<evidence type="ECO:0000256" key="1">
    <source>
        <dbReference type="SAM" id="MobiDB-lite"/>
    </source>
</evidence>
<dbReference type="OrthoDB" id="3257613at2759"/>
<evidence type="ECO:0000313" key="4">
    <source>
        <dbReference type="EMBL" id="KLO05793.1"/>
    </source>
</evidence>
<reference evidence="4 5" key="1">
    <citation type="submission" date="2015-04" db="EMBL/GenBank/DDBJ databases">
        <title>Complete genome sequence of Schizopora paradoxa KUC8140, a cosmopolitan wood degrader in East Asia.</title>
        <authorList>
            <consortium name="DOE Joint Genome Institute"/>
            <person name="Min B."/>
            <person name="Park H."/>
            <person name="Jang Y."/>
            <person name="Kim J.-J."/>
            <person name="Kim K.H."/>
            <person name="Pangilinan J."/>
            <person name="Lipzen A."/>
            <person name="Riley R."/>
            <person name="Grigoriev I.V."/>
            <person name="Spatafora J.W."/>
            <person name="Choi I.-G."/>
        </authorList>
    </citation>
    <scope>NUCLEOTIDE SEQUENCE [LARGE SCALE GENOMIC DNA]</scope>
    <source>
        <strain evidence="4 5">KUC8140</strain>
    </source>
</reference>
<dbReference type="PANTHER" id="PTHR33104:SF2">
    <property type="entry name" value="CXC3 LIKE CYSTEINE CLUSTER DOMAIN-CONTAINING PROTEIN"/>
    <property type="match status" value="1"/>
</dbReference>
<dbReference type="Pfam" id="PF18803">
    <property type="entry name" value="CxC2"/>
    <property type="match status" value="1"/>
</dbReference>
<accession>A0A0H2R8E0</accession>
<feature type="region of interest" description="Disordered" evidence="1">
    <location>
        <begin position="36"/>
        <end position="55"/>
    </location>
</feature>
<evidence type="ECO:0000313" key="3">
    <source>
        <dbReference type="EMBL" id="KLO05566.1"/>
    </source>
</evidence>
<name>A0A0H2R8E0_9AGAM</name>
<dbReference type="EMBL" id="KQ086266">
    <property type="protein sequence ID" value="KLO05793.1"/>
    <property type="molecule type" value="Genomic_DNA"/>
</dbReference>
<dbReference type="InterPro" id="IPR040521">
    <property type="entry name" value="KDZ"/>
</dbReference>
<evidence type="ECO:0000313" key="5">
    <source>
        <dbReference type="Proteomes" id="UP000053477"/>
    </source>
</evidence>
<proteinExistence type="predicted"/>
<protein>
    <recommendedName>
        <fullName evidence="2">CxC2-like cysteine cluster KDZ transposase-associated domain-containing protein</fullName>
    </recommendedName>
</protein>
<dbReference type="InterPro" id="IPR041457">
    <property type="entry name" value="CxC2_KDZ-assoc"/>
</dbReference>
<dbReference type="EMBL" id="KQ086291">
    <property type="protein sequence ID" value="KLO05566.1"/>
    <property type="molecule type" value="Genomic_DNA"/>
</dbReference>
<dbReference type="PANTHER" id="PTHR33104">
    <property type="entry name" value="SI:DKEY-29D5.2"/>
    <property type="match status" value="1"/>
</dbReference>
<keyword evidence="5" id="KW-1185">Reference proteome</keyword>